<proteinExistence type="predicted"/>
<feature type="compositionally biased region" description="Basic and acidic residues" evidence="2">
    <location>
        <begin position="179"/>
        <end position="192"/>
    </location>
</feature>
<dbReference type="GO" id="GO:0008270">
    <property type="term" value="F:zinc ion binding"/>
    <property type="evidence" value="ECO:0007669"/>
    <property type="project" value="UniProtKB-KW"/>
</dbReference>
<accession>A0A9Q0YDE5</accession>
<dbReference type="SMART" id="SM00343">
    <property type="entry name" value="ZnF_C2HC"/>
    <property type="match status" value="2"/>
</dbReference>
<dbReference type="PANTHER" id="PTHR47331:SF5">
    <property type="entry name" value="RIBONUCLEASE H"/>
    <property type="match status" value="1"/>
</dbReference>
<reference evidence="4" key="1">
    <citation type="submission" date="2021-10" db="EMBL/GenBank/DDBJ databases">
        <title>Tropical sea cucumber genome reveals ecological adaptation and Cuvierian tubules defense mechanism.</title>
        <authorList>
            <person name="Chen T."/>
        </authorList>
    </citation>
    <scope>NUCLEOTIDE SEQUENCE</scope>
    <source>
        <strain evidence="4">Nanhai2018</strain>
        <tissue evidence="4">Muscle</tissue>
    </source>
</reference>
<dbReference type="InterPro" id="IPR036875">
    <property type="entry name" value="Znf_CCHC_sf"/>
</dbReference>
<feature type="domain" description="CCHC-type" evidence="3">
    <location>
        <begin position="138"/>
        <end position="153"/>
    </location>
</feature>
<keyword evidence="1" id="KW-0862">Zinc</keyword>
<dbReference type="AlphaFoldDB" id="A0A9Q0YDE5"/>
<protein>
    <recommendedName>
        <fullName evidence="3">CCHC-type domain-containing protein</fullName>
    </recommendedName>
</protein>
<dbReference type="Gene3D" id="4.10.60.10">
    <property type="entry name" value="Zinc finger, CCHC-type"/>
    <property type="match status" value="1"/>
</dbReference>
<evidence type="ECO:0000256" key="1">
    <source>
        <dbReference type="PROSITE-ProRule" id="PRU00047"/>
    </source>
</evidence>
<dbReference type="EMBL" id="JAIZAY010000811">
    <property type="protein sequence ID" value="KAJ8017937.1"/>
    <property type="molecule type" value="Genomic_DNA"/>
</dbReference>
<dbReference type="GO" id="GO:0003676">
    <property type="term" value="F:nucleic acid binding"/>
    <property type="evidence" value="ECO:0007669"/>
    <property type="project" value="InterPro"/>
</dbReference>
<keyword evidence="1" id="KW-0479">Metal-binding</keyword>
<gene>
    <name evidence="4" type="ORF">HOLleu_44344</name>
</gene>
<keyword evidence="1" id="KW-0863">Zinc-finger</keyword>
<name>A0A9Q0YDE5_HOLLE</name>
<keyword evidence="5" id="KW-1185">Reference proteome</keyword>
<dbReference type="Proteomes" id="UP001152320">
    <property type="component" value="Unassembled WGS sequence"/>
</dbReference>
<dbReference type="InterPro" id="IPR001878">
    <property type="entry name" value="Znf_CCHC"/>
</dbReference>
<organism evidence="4 5">
    <name type="scientific">Holothuria leucospilota</name>
    <name type="common">Black long sea cucumber</name>
    <name type="synonym">Mertensiothuria leucospilota</name>
    <dbReference type="NCBI Taxonomy" id="206669"/>
    <lineage>
        <taxon>Eukaryota</taxon>
        <taxon>Metazoa</taxon>
        <taxon>Echinodermata</taxon>
        <taxon>Eleutherozoa</taxon>
        <taxon>Echinozoa</taxon>
        <taxon>Holothuroidea</taxon>
        <taxon>Aspidochirotacea</taxon>
        <taxon>Aspidochirotida</taxon>
        <taxon>Holothuriidae</taxon>
        <taxon>Holothuria</taxon>
    </lineage>
</organism>
<dbReference type="OrthoDB" id="8046937at2759"/>
<sequence length="384" mass="42612">MLAKLPDWLITRWGRKVSDWKDNGKGFPPFKEFIQFMIRESNIACDPVVSLQALKSSSIGEKSKAGVGKNERVKQTGSTAFSTKVVGENSDKGEKSKSKSFKVKCFLCSQAHHIDDCPLFLKWSLGERKTFIKEKRLCYGCIKPGHIAQACRNRIVCKTCSKKHPTSLHGDIVSNNDVPKTDQRSNSDKSKTDNVASVSGNVRVTHLNGTKEISKSSLIVPVWLSHCDSPENEILTYALLDTQSDTTFVLDEVSEELGLVGTETKLLLSTMVSKNQTIDTKRFQGLTIRGFNSQMKIQLPVTFSRAMIPANRSHIPTPEMASQWSHLQHIASELLPLQDCEIGLLIGYNCPKALLPREVIPPIDDGPFGQKTDIGWGYVAPILV</sequence>
<dbReference type="SUPFAM" id="SSF57756">
    <property type="entry name" value="Retrovirus zinc finger-like domains"/>
    <property type="match status" value="1"/>
</dbReference>
<comment type="caution">
    <text evidence="4">The sequence shown here is derived from an EMBL/GenBank/DDBJ whole genome shotgun (WGS) entry which is preliminary data.</text>
</comment>
<dbReference type="PANTHER" id="PTHR47331">
    <property type="entry name" value="PHD-TYPE DOMAIN-CONTAINING PROTEIN"/>
    <property type="match status" value="1"/>
</dbReference>
<evidence type="ECO:0000259" key="3">
    <source>
        <dbReference type="PROSITE" id="PS50158"/>
    </source>
</evidence>
<dbReference type="PROSITE" id="PS50158">
    <property type="entry name" value="ZF_CCHC"/>
    <property type="match status" value="1"/>
</dbReference>
<evidence type="ECO:0000256" key="2">
    <source>
        <dbReference type="SAM" id="MobiDB-lite"/>
    </source>
</evidence>
<evidence type="ECO:0000313" key="4">
    <source>
        <dbReference type="EMBL" id="KAJ8017937.1"/>
    </source>
</evidence>
<evidence type="ECO:0000313" key="5">
    <source>
        <dbReference type="Proteomes" id="UP001152320"/>
    </source>
</evidence>
<feature type="region of interest" description="Disordered" evidence="2">
    <location>
        <begin position="171"/>
        <end position="195"/>
    </location>
</feature>